<name>A0AAN9UQV6_9PEZI</name>
<comment type="caution">
    <text evidence="2">The sequence shown here is derived from an EMBL/GenBank/DDBJ whole genome shotgun (WGS) entry which is preliminary data.</text>
</comment>
<organism evidence="2 3">
    <name type="scientific">Diatrype stigma</name>
    <dbReference type="NCBI Taxonomy" id="117547"/>
    <lineage>
        <taxon>Eukaryota</taxon>
        <taxon>Fungi</taxon>
        <taxon>Dikarya</taxon>
        <taxon>Ascomycota</taxon>
        <taxon>Pezizomycotina</taxon>
        <taxon>Sordariomycetes</taxon>
        <taxon>Xylariomycetidae</taxon>
        <taxon>Xylariales</taxon>
        <taxon>Diatrypaceae</taxon>
        <taxon>Diatrype</taxon>
    </lineage>
</organism>
<dbReference type="EMBL" id="JAKJXP020000061">
    <property type="protein sequence ID" value="KAK7750625.1"/>
    <property type="molecule type" value="Genomic_DNA"/>
</dbReference>
<sequence length="291" mass="29776">MQGSILLAAVLGASTIAAAPTWPQVNINSAMTDGIETVSEYFEMLAQKVQAGKDMMVAPVCDLSKAVMPQPDASPLDAVAPGLLLKHVAIGRGTQNYTCDTTNATAAPVAAGAVATLFNASCIASAYPDILNALPKLALHFNLSADEQGLLSDSGSDDDGASQRLGPTSLAVSGHHFFTNATTPFFTLDTPAGALGTAPCSKTGTTDAPAGAPTGQQGEGAVAWLKLQARSGATGNLQEVYRVETAGGSAPKSCAGMPAAFEVQYSAQYVSDTSSFFLLPTVSKSRLTRCK</sequence>
<proteinExistence type="predicted"/>
<dbReference type="Pfam" id="PF11937">
    <property type="entry name" value="DUF3455"/>
    <property type="match status" value="1"/>
</dbReference>
<dbReference type="PANTHER" id="PTHR35567:SF1">
    <property type="entry name" value="CONSERVED FUNGAL PROTEIN (AFU_ORTHOLOGUE AFUA_1G14230)"/>
    <property type="match status" value="1"/>
</dbReference>
<protein>
    <recommendedName>
        <fullName evidence="4">Malate dehydrogenase</fullName>
    </recommendedName>
</protein>
<gene>
    <name evidence="2" type="ORF">SLS62_007472</name>
</gene>
<evidence type="ECO:0000313" key="3">
    <source>
        <dbReference type="Proteomes" id="UP001320420"/>
    </source>
</evidence>
<feature type="signal peptide" evidence="1">
    <location>
        <begin position="1"/>
        <end position="18"/>
    </location>
</feature>
<evidence type="ECO:0000313" key="2">
    <source>
        <dbReference type="EMBL" id="KAK7750625.1"/>
    </source>
</evidence>
<dbReference type="Proteomes" id="UP001320420">
    <property type="component" value="Unassembled WGS sequence"/>
</dbReference>
<feature type="chain" id="PRO_5042934718" description="Malate dehydrogenase" evidence="1">
    <location>
        <begin position="19"/>
        <end position="291"/>
    </location>
</feature>
<keyword evidence="1" id="KW-0732">Signal</keyword>
<dbReference type="PANTHER" id="PTHR35567">
    <property type="entry name" value="MALATE DEHYDROGENASE (AFU_ORTHOLOGUE AFUA_2G13800)"/>
    <property type="match status" value="1"/>
</dbReference>
<dbReference type="AlphaFoldDB" id="A0AAN9UQV6"/>
<reference evidence="2 3" key="1">
    <citation type="submission" date="2024-02" db="EMBL/GenBank/DDBJ databases">
        <title>De novo assembly and annotation of 12 fungi associated with fruit tree decline syndrome in Ontario, Canada.</title>
        <authorList>
            <person name="Sulman M."/>
            <person name="Ellouze W."/>
            <person name="Ilyukhin E."/>
        </authorList>
    </citation>
    <scope>NUCLEOTIDE SEQUENCE [LARGE SCALE GENOMIC DNA]</scope>
    <source>
        <strain evidence="2 3">M11/M66-122</strain>
    </source>
</reference>
<keyword evidence="3" id="KW-1185">Reference proteome</keyword>
<evidence type="ECO:0008006" key="4">
    <source>
        <dbReference type="Google" id="ProtNLM"/>
    </source>
</evidence>
<accession>A0AAN9UQV6</accession>
<evidence type="ECO:0000256" key="1">
    <source>
        <dbReference type="SAM" id="SignalP"/>
    </source>
</evidence>
<dbReference type="InterPro" id="IPR021851">
    <property type="entry name" value="DUF3455"/>
</dbReference>